<dbReference type="EMBL" id="CP070619">
    <property type="protein sequence ID" value="QSE95154.1"/>
    <property type="molecule type" value="Genomic_DNA"/>
</dbReference>
<dbReference type="PANTHER" id="PTHR33993">
    <property type="entry name" value="GLYOXALASE-RELATED"/>
    <property type="match status" value="1"/>
</dbReference>
<reference evidence="2 3" key="2">
    <citation type="journal article" date="2022" name="Arch. Microbiol.">
        <title>Rhodococcus pseudokoreensis sp. nov. isolated from the rhizosphere of young M26 apple rootstocks.</title>
        <authorList>
            <person name="Kampfer P."/>
            <person name="Glaeser S.P."/>
            <person name="Blom J."/>
            <person name="Wolf J."/>
            <person name="Benning S."/>
            <person name="Schloter M."/>
            <person name="Neumann-Schaal M."/>
        </authorList>
    </citation>
    <scope>NUCLEOTIDE SEQUENCE [LARGE SCALE GENOMIC DNA]</scope>
    <source>
        <strain evidence="2 3">R79</strain>
    </source>
</reference>
<accession>A0A974ZYI8</accession>
<evidence type="ECO:0000313" key="3">
    <source>
        <dbReference type="Proteomes" id="UP000662986"/>
    </source>
</evidence>
<dbReference type="Pfam" id="PF00903">
    <property type="entry name" value="Glyoxalase"/>
    <property type="match status" value="2"/>
</dbReference>
<reference evidence="2 3" key="1">
    <citation type="journal article" date="2021" name="Microbiol. Resour. Announc.">
        <title>Complete Genome Sequences of Two Rhodococcus sp. Strains with Large and Linear Chromosomes, Isolated from Apple Rhizosphere.</title>
        <authorList>
            <person name="Benning S."/>
            <person name="Brugnone N."/>
            <person name="Siani R."/>
            <person name="Kublik S."/>
            <person name="Schloter M."/>
            <person name="Rad V."/>
        </authorList>
    </citation>
    <scope>NUCLEOTIDE SEQUENCE [LARGE SCALE GENOMIC DNA]</scope>
    <source>
        <strain evidence="2 3">R79</strain>
    </source>
</reference>
<gene>
    <name evidence="2" type="ORF">JWS13_44385</name>
</gene>
<dbReference type="RefSeq" id="WP_206011399.1">
    <property type="nucleotide sequence ID" value="NZ_CP070619.1"/>
</dbReference>
<dbReference type="InterPro" id="IPR004360">
    <property type="entry name" value="Glyas_Fos-R_dOase_dom"/>
</dbReference>
<dbReference type="Gene3D" id="3.10.180.10">
    <property type="entry name" value="2,3-Dihydroxybiphenyl 1,2-Dioxygenase, domain 1"/>
    <property type="match status" value="2"/>
</dbReference>
<sequence length="268" mass="28618">MPTRDEAWPQGTPCWIDCQVDDTAKAREFYAGLFGWEIMDSPEEAGGYLMALKNGKPAAGIGPKPEGMSVPSAWTTYFAADSADDIATKVTAAGGQNFMPPFDVMDVGRMFVAADPTGAAFGVWEAQTHTGAGIFNEHGAYCWNELHTRSYRQAQDFYAQVFGWSYTEIGDGDSFVYSTFALPGGEGIGGVSDDTKMPGQTPAHWLTWFQVDDTDAALAKATELGATVIMGADDSPAGRMGIVQAPQSEVFGVIDPTHTVGQFPGQQG</sequence>
<protein>
    <submittedName>
        <fullName evidence="2">VOC family protein</fullName>
    </submittedName>
</protein>
<evidence type="ECO:0000313" key="2">
    <source>
        <dbReference type="EMBL" id="QSE95154.1"/>
    </source>
</evidence>
<dbReference type="InterPro" id="IPR029068">
    <property type="entry name" value="Glyas_Bleomycin-R_OHBP_Dase"/>
</dbReference>
<dbReference type="InterPro" id="IPR052164">
    <property type="entry name" value="Anthracycline_SecMetBiosynth"/>
</dbReference>
<keyword evidence="3" id="KW-1185">Reference proteome</keyword>
<dbReference type="InterPro" id="IPR037523">
    <property type="entry name" value="VOC_core"/>
</dbReference>
<feature type="domain" description="VOC" evidence="1">
    <location>
        <begin position="140"/>
        <end position="256"/>
    </location>
</feature>
<proteinExistence type="predicted"/>
<name>A0A974ZYI8_9NOCA</name>
<dbReference type="Proteomes" id="UP000662986">
    <property type="component" value="Chromosome"/>
</dbReference>
<feature type="domain" description="VOC" evidence="1">
    <location>
        <begin position="12"/>
        <end position="126"/>
    </location>
</feature>
<dbReference type="SUPFAM" id="SSF54593">
    <property type="entry name" value="Glyoxalase/Bleomycin resistance protein/Dihydroxybiphenyl dioxygenase"/>
    <property type="match status" value="1"/>
</dbReference>
<dbReference type="PANTHER" id="PTHR33993:SF14">
    <property type="entry name" value="GB|AAF24581.1"/>
    <property type="match status" value="1"/>
</dbReference>
<organism evidence="2 3">
    <name type="scientific">Rhodococcus pseudokoreensis</name>
    <dbReference type="NCBI Taxonomy" id="2811421"/>
    <lineage>
        <taxon>Bacteria</taxon>
        <taxon>Bacillati</taxon>
        <taxon>Actinomycetota</taxon>
        <taxon>Actinomycetes</taxon>
        <taxon>Mycobacteriales</taxon>
        <taxon>Nocardiaceae</taxon>
        <taxon>Rhodococcus</taxon>
    </lineage>
</organism>
<evidence type="ECO:0000259" key="1">
    <source>
        <dbReference type="PROSITE" id="PS51819"/>
    </source>
</evidence>
<dbReference type="PROSITE" id="PS51819">
    <property type="entry name" value="VOC"/>
    <property type="match status" value="2"/>
</dbReference>
<dbReference type="CDD" id="cd07247">
    <property type="entry name" value="SgaA_N_like"/>
    <property type="match status" value="2"/>
</dbReference>